<accession>A0A8G2F5C4</accession>
<dbReference type="RefSeq" id="WP_103984216.1">
    <property type="nucleotide sequence ID" value="NZ_FNVS01000021.1"/>
</dbReference>
<proteinExistence type="predicted"/>
<feature type="domain" description="Peptidase M15A C-terminal" evidence="1">
    <location>
        <begin position="14"/>
        <end position="127"/>
    </location>
</feature>
<dbReference type="Pfam" id="PF08291">
    <property type="entry name" value="Peptidase_M15_3"/>
    <property type="match status" value="1"/>
</dbReference>
<dbReference type="SUPFAM" id="SSF55166">
    <property type="entry name" value="Hedgehog/DD-peptidase"/>
    <property type="match status" value="1"/>
</dbReference>
<evidence type="ECO:0000313" key="2">
    <source>
        <dbReference type="EMBL" id="SEG21359.1"/>
    </source>
</evidence>
<reference evidence="2 3" key="1">
    <citation type="submission" date="2016-10" db="EMBL/GenBank/DDBJ databases">
        <authorList>
            <person name="Varghese N."/>
            <person name="Submissions S."/>
        </authorList>
    </citation>
    <scope>NUCLEOTIDE SEQUENCE [LARGE SCALE GENOMIC DNA]</scope>
    <source>
        <strain evidence="2 3">DSM 29073</strain>
    </source>
</reference>
<sequence>MNQHRKRTDRISEHFCMDEFIYSRVAVENGLDNTPPPDAVKGIRNLVDKLLEPLRAYHGKPIPICSGYRSEELNRRVRGARDSQHRKGEAVDIYTLGSNLLLEDLKESKLNFDQVIFYRLKGFMHLSLKLNGENRRQIIIR</sequence>
<dbReference type="Proteomes" id="UP000236725">
    <property type="component" value="Unassembled WGS sequence"/>
</dbReference>
<evidence type="ECO:0000259" key="1">
    <source>
        <dbReference type="Pfam" id="PF08291"/>
    </source>
</evidence>
<comment type="caution">
    <text evidence="2">The sequence shown here is derived from an EMBL/GenBank/DDBJ whole genome shotgun (WGS) entry which is preliminary data.</text>
</comment>
<dbReference type="EMBL" id="FNVS01000021">
    <property type="protein sequence ID" value="SEG21359.1"/>
    <property type="molecule type" value="Genomic_DNA"/>
</dbReference>
<evidence type="ECO:0000313" key="3">
    <source>
        <dbReference type="Proteomes" id="UP000236725"/>
    </source>
</evidence>
<protein>
    <submittedName>
        <fullName evidence="2">Peptidase M15</fullName>
    </submittedName>
</protein>
<dbReference type="InterPro" id="IPR009045">
    <property type="entry name" value="Zn_M74/Hedgehog-like"/>
</dbReference>
<gene>
    <name evidence="2" type="ORF">SAMN05444001_1211</name>
</gene>
<keyword evidence="3" id="KW-1185">Reference proteome</keyword>
<dbReference type="InterPro" id="IPR013230">
    <property type="entry name" value="Peptidase_M15A_C"/>
</dbReference>
<dbReference type="Gene3D" id="3.30.1380.10">
    <property type="match status" value="1"/>
</dbReference>
<name>A0A8G2F5C4_9BACT</name>
<organism evidence="2 3">
    <name type="scientific">Parabacteroides chinchillae</name>
    <dbReference type="NCBI Taxonomy" id="871327"/>
    <lineage>
        <taxon>Bacteria</taxon>
        <taxon>Pseudomonadati</taxon>
        <taxon>Bacteroidota</taxon>
        <taxon>Bacteroidia</taxon>
        <taxon>Bacteroidales</taxon>
        <taxon>Tannerellaceae</taxon>
        <taxon>Parabacteroides</taxon>
    </lineage>
</organism>
<dbReference type="AlphaFoldDB" id="A0A8G2F5C4"/>